<dbReference type="AlphaFoldDB" id="A0A2Z2P153"/>
<feature type="transmembrane region" description="Helical" evidence="7">
    <location>
        <begin position="275"/>
        <end position="303"/>
    </location>
</feature>
<dbReference type="OrthoDB" id="9805855at2"/>
<name>A0A2Z2P153_9GAMM</name>
<comment type="similarity">
    <text evidence="7">Belongs to the binding-protein-dependent transport system permease family.</text>
</comment>
<dbReference type="KEGG" id="gai:IMCC3135_30610"/>
<dbReference type="GO" id="GO:0055085">
    <property type="term" value="P:transmembrane transport"/>
    <property type="evidence" value="ECO:0007669"/>
    <property type="project" value="InterPro"/>
</dbReference>
<dbReference type="PANTHER" id="PTHR43163:SF2">
    <property type="entry name" value="ABC TRANSPORTER PERMEASE PROTEIN"/>
    <property type="match status" value="1"/>
</dbReference>
<dbReference type="PROSITE" id="PS50928">
    <property type="entry name" value="ABC_TM1"/>
    <property type="match status" value="1"/>
</dbReference>
<dbReference type="InterPro" id="IPR035906">
    <property type="entry name" value="MetI-like_sf"/>
</dbReference>
<dbReference type="CDD" id="cd06261">
    <property type="entry name" value="TM_PBP2"/>
    <property type="match status" value="1"/>
</dbReference>
<proteinExistence type="inferred from homology"/>
<dbReference type="InterPro" id="IPR045621">
    <property type="entry name" value="BPD_transp_1_N"/>
</dbReference>
<reference evidence="9 10" key="1">
    <citation type="submission" date="2016-12" db="EMBL/GenBank/DDBJ databases">
        <authorList>
            <person name="Song W.-J."/>
            <person name="Kurnit D.M."/>
        </authorList>
    </citation>
    <scope>NUCLEOTIDE SEQUENCE [LARGE SCALE GENOMIC DNA]</scope>
    <source>
        <strain evidence="9 10">IMCC3135</strain>
    </source>
</reference>
<feature type="transmembrane region" description="Helical" evidence="7">
    <location>
        <begin position="12"/>
        <end position="30"/>
    </location>
</feature>
<dbReference type="Proteomes" id="UP000250079">
    <property type="component" value="Chromosome"/>
</dbReference>
<dbReference type="RefSeq" id="WP_088920976.1">
    <property type="nucleotide sequence ID" value="NZ_CP018632.1"/>
</dbReference>
<protein>
    <submittedName>
        <fullName evidence="9">Glutathione transport system permease protein GsiC</fullName>
    </submittedName>
</protein>
<evidence type="ECO:0000256" key="2">
    <source>
        <dbReference type="ARBA" id="ARBA00022448"/>
    </source>
</evidence>
<sequence length="332" mass="36596">MLAFLLKRLLNAAFVMLAVAFLAFMIFRFFGDPVEMMVNEQATQSDRAELRERLGLNDGLMTQYARFVGNAVQGDFGISYRNQQDVMVLLADRFPATFELVIVATVLSLVIGIPFGVLTAVYQERKLADGLQLGSIIGVSLPSFVVGILLILVFSVTLGWLPAFGRGDTVDIGWWSSGFFTSSGRAALVLPSISLSLFQITLVMRLVRAEMLEVLRSDFIKFARARGLPLSVVHWRHALRNCLMPVITLTGMQIGNLIAFALVTETVFQWPGMGLLFIQAVTFVDIPVMAAYLMVVAFIFVLINTLVDITYAYVDPRLRNDASVKGGASNGH</sequence>
<comment type="subcellular location">
    <subcellularLocation>
        <location evidence="1 7">Cell membrane</location>
        <topology evidence="1 7">Multi-pass membrane protein</topology>
    </subcellularLocation>
</comment>
<feature type="transmembrane region" description="Helical" evidence="7">
    <location>
        <begin position="133"/>
        <end position="161"/>
    </location>
</feature>
<evidence type="ECO:0000256" key="6">
    <source>
        <dbReference type="ARBA" id="ARBA00023136"/>
    </source>
</evidence>
<feature type="domain" description="ABC transmembrane type-1" evidence="8">
    <location>
        <begin position="94"/>
        <end position="307"/>
    </location>
</feature>
<dbReference type="PANTHER" id="PTHR43163">
    <property type="entry name" value="DIPEPTIDE TRANSPORT SYSTEM PERMEASE PROTEIN DPPB-RELATED"/>
    <property type="match status" value="1"/>
</dbReference>
<dbReference type="Pfam" id="PF19300">
    <property type="entry name" value="BPD_transp_1_N"/>
    <property type="match status" value="1"/>
</dbReference>
<feature type="transmembrane region" description="Helical" evidence="7">
    <location>
        <begin position="242"/>
        <end position="263"/>
    </location>
</feature>
<feature type="transmembrane region" description="Helical" evidence="7">
    <location>
        <begin position="186"/>
        <end position="207"/>
    </location>
</feature>
<keyword evidence="2 7" id="KW-0813">Transport</keyword>
<keyword evidence="5 7" id="KW-1133">Transmembrane helix</keyword>
<evidence type="ECO:0000256" key="5">
    <source>
        <dbReference type="ARBA" id="ARBA00022989"/>
    </source>
</evidence>
<dbReference type="EMBL" id="CP018632">
    <property type="protein sequence ID" value="ASJ76171.1"/>
    <property type="molecule type" value="Genomic_DNA"/>
</dbReference>
<evidence type="ECO:0000259" key="8">
    <source>
        <dbReference type="PROSITE" id="PS50928"/>
    </source>
</evidence>
<organism evidence="9 10">
    <name type="scientific">Granulosicoccus antarcticus IMCC3135</name>
    <dbReference type="NCBI Taxonomy" id="1192854"/>
    <lineage>
        <taxon>Bacteria</taxon>
        <taxon>Pseudomonadati</taxon>
        <taxon>Pseudomonadota</taxon>
        <taxon>Gammaproteobacteria</taxon>
        <taxon>Chromatiales</taxon>
        <taxon>Granulosicoccaceae</taxon>
        <taxon>Granulosicoccus</taxon>
    </lineage>
</organism>
<evidence type="ECO:0000256" key="7">
    <source>
        <dbReference type="RuleBase" id="RU363032"/>
    </source>
</evidence>
<accession>A0A2Z2P153</accession>
<feature type="transmembrane region" description="Helical" evidence="7">
    <location>
        <begin position="100"/>
        <end position="121"/>
    </location>
</feature>
<dbReference type="SUPFAM" id="SSF161098">
    <property type="entry name" value="MetI-like"/>
    <property type="match status" value="1"/>
</dbReference>
<dbReference type="InterPro" id="IPR000515">
    <property type="entry name" value="MetI-like"/>
</dbReference>
<evidence type="ECO:0000256" key="1">
    <source>
        <dbReference type="ARBA" id="ARBA00004651"/>
    </source>
</evidence>
<dbReference type="GO" id="GO:0005886">
    <property type="term" value="C:plasma membrane"/>
    <property type="evidence" value="ECO:0007669"/>
    <property type="project" value="UniProtKB-SubCell"/>
</dbReference>
<dbReference type="Pfam" id="PF00528">
    <property type="entry name" value="BPD_transp_1"/>
    <property type="match status" value="1"/>
</dbReference>
<evidence type="ECO:0000313" key="9">
    <source>
        <dbReference type="EMBL" id="ASJ76171.1"/>
    </source>
</evidence>
<evidence type="ECO:0000256" key="4">
    <source>
        <dbReference type="ARBA" id="ARBA00022692"/>
    </source>
</evidence>
<dbReference type="Gene3D" id="1.10.3720.10">
    <property type="entry name" value="MetI-like"/>
    <property type="match status" value="1"/>
</dbReference>
<keyword evidence="4 7" id="KW-0812">Transmembrane</keyword>
<keyword evidence="3" id="KW-1003">Cell membrane</keyword>
<evidence type="ECO:0000256" key="3">
    <source>
        <dbReference type="ARBA" id="ARBA00022475"/>
    </source>
</evidence>
<gene>
    <name evidence="9" type="primary">gsiC_7</name>
    <name evidence="9" type="ORF">IMCC3135_30610</name>
</gene>
<keyword evidence="10" id="KW-1185">Reference proteome</keyword>
<evidence type="ECO:0000313" key="10">
    <source>
        <dbReference type="Proteomes" id="UP000250079"/>
    </source>
</evidence>
<keyword evidence="6 7" id="KW-0472">Membrane</keyword>